<comment type="caution">
    <text evidence="1">The sequence shown here is derived from an EMBL/GenBank/DDBJ whole genome shotgun (WGS) entry which is preliminary data.</text>
</comment>
<dbReference type="EMBL" id="BMAO01031481">
    <property type="protein sequence ID" value="GFQ75376.1"/>
    <property type="molecule type" value="Genomic_DNA"/>
</dbReference>
<name>A0A8X6KJU0_TRICU</name>
<reference evidence="1" key="1">
    <citation type="submission" date="2020-07" db="EMBL/GenBank/DDBJ databases">
        <title>Multicomponent nature underlies the extraordinary mechanical properties of spider dragline silk.</title>
        <authorList>
            <person name="Kono N."/>
            <person name="Nakamura H."/>
            <person name="Mori M."/>
            <person name="Yoshida Y."/>
            <person name="Ohtoshi R."/>
            <person name="Malay A.D."/>
            <person name="Moran D.A.P."/>
            <person name="Tomita M."/>
            <person name="Numata K."/>
            <person name="Arakawa K."/>
        </authorList>
    </citation>
    <scope>NUCLEOTIDE SEQUENCE</scope>
</reference>
<keyword evidence="2" id="KW-1185">Reference proteome</keyword>
<accession>A0A8X6KJU0</accession>
<evidence type="ECO:0000313" key="1">
    <source>
        <dbReference type="EMBL" id="GFQ75376.1"/>
    </source>
</evidence>
<sequence>MKIFSSHKGTPMLFKIKMAEEGVTKPTKEKNLPFPLLFRYLLLQYEPSCLSSRLDYTAASGATPMKTENGRINWTIPTNC</sequence>
<protein>
    <submittedName>
        <fullName evidence="1">Uncharacterized protein</fullName>
    </submittedName>
</protein>
<proteinExistence type="predicted"/>
<dbReference type="AlphaFoldDB" id="A0A8X6KJU0"/>
<dbReference type="Proteomes" id="UP000887116">
    <property type="component" value="Unassembled WGS sequence"/>
</dbReference>
<organism evidence="1 2">
    <name type="scientific">Trichonephila clavata</name>
    <name type="common">Joro spider</name>
    <name type="synonym">Nephila clavata</name>
    <dbReference type="NCBI Taxonomy" id="2740835"/>
    <lineage>
        <taxon>Eukaryota</taxon>
        <taxon>Metazoa</taxon>
        <taxon>Ecdysozoa</taxon>
        <taxon>Arthropoda</taxon>
        <taxon>Chelicerata</taxon>
        <taxon>Arachnida</taxon>
        <taxon>Araneae</taxon>
        <taxon>Araneomorphae</taxon>
        <taxon>Entelegynae</taxon>
        <taxon>Araneoidea</taxon>
        <taxon>Nephilidae</taxon>
        <taxon>Trichonephila</taxon>
    </lineage>
</organism>
<gene>
    <name evidence="1" type="ORF">TNCT_308971</name>
</gene>
<evidence type="ECO:0000313" key="2">
    <source>
        <dbReference type="Proteomes" id="UP000887116"/>
    </source>
</evidence>